<keyword evidence="10" id="KW-1185">Reference proteome</keyword>
<evidence type="ECO:0000256" key="3">
    <source>
        <dbReference type="ARBA" id="ARBA00022617"/>
    </source>
</evidence>
<dbReference type="OrthoDB" id="3664945at2"/>
<dbReference type="SUPFAM" id="SSF48264">
    <property type="entry name" value="Cytochrome P450"/>
    <property type="match status" value="1"/>
</dbReference>
<evidence type="ECO:0008006" key="11">
    <source>
        <dbReference type="Google" id="ProtNLM"/>
    </source>
</evidence>
<evidence type="ECO:0000256" key="1">
    <source>
        <dbReference type="ARBA" id="ARBA00004660"/>
    </source>
</evidence>
<sequence length="403" mass="45173">MTQTEPKPVPMTRRCPLAPPDEYAQLREEAPVSEVALPDGNTGWLVTRFDDVTTVLVHPDVSAQRKFQTSVTSVTLSPEEYLASGFGVSFIGMDPPEHTHYRKLMTGMFTVKRLRALVPRIEKIVDDQLDVLVDGGSPADLIPEFAQPVPSLVICELLGMPYEDSKLYQERTHVIMSLERTKEALLDAMTGMSDDMRELVREKRAHPDGKLISSLIEAVPDDGVPLTDDELVAIGNLMMIAGYETTANMIGLGALTLLHFRDQWETLCRQPELAERAVEEILRYLTVGPFCLPRTAKTDIELGGRHIRAGDPILLSTESANWDPAQFERPEVFDITRKPKRHVGFAYGAHQCLGQELARIEMRIAFSKLARRLPQLRLAVPLEQVPMRTDMQIYGAHEVPVAW</sequence>
<evidence type="ECO:0000256" key="2">
    <source>
        <dbReference type="ARBA" id="ARBA00010617"/>
    </source>
</evidence>
<dbReference type="GO" id="GO:0004497">
    <property type="term" value="F:monooxygenase activity"/>
    <property type="evidence" value="ECO:0007669"/>
    <property type="project" value="UniProtKB-KW"/>
</dbReference>
<reference evidence="9 10" key="1">
    <citation type="submission" date="2014-05" db="EMBL/GenBank/DDBJ databases">
        <title>Draft genome sequence of Amycolatopsis rifamycinica DSM 46095.</title>
        <authorList>
            <person name="Lal R."/>
            <person name="Saxena A."/>
            <person name="Kumari R."/>
            <person name="Mukherjee U."/>
            <person name="Singh P."/>
            <person name="Sangwan N."/>
            <person name="Mahato N.K."/>
        </authorList>
    </citation>
    <scope>NUCLEOTIDE SEQUENCE [LARGE SCALE GENOMIC DNA]</scope>
    <source>
        <strain evidence="9 10">DSM 46095</strain>
    </source>
</reference>
<organism evidence="9 10">
    <name type="scientific">Amycolatopsis rifamycinica</name>
    <dbReference type="NCBI Taxonomy" id="287986"/>
    <lineage>
        <taxon>Bacteria</taxon>
        <taxon>Bacillati</taxon>
        <taxon>Actinomycetota</taxon>
        <taxon>Actinomycetes</taxon>
        <taxon>Pseudonocardiales</taxon>
        <taxon>Pseudonocardiaceae</taxon>
        <taxon>Amycolatopsis</taxon>
    </lineage>
</organism>
<dbReference type="PRINTS" id="PR00385">
    <property type="entry name" value="P450"/>
</dbReference>
<evidence type="ECO:0000256" key="5">
    <source>
        <dbReference type="ARBA" id="ARBA00023002"/>
    </source>
</evidence>
<comment type="function">
    <text evidence="8">Involved in the coupling of aromatic side chains of the heptapeptide of vancomycin.</text>
</comment>
<evidence type="ECO:0000256" key="6">
    <source>
        <dbReference type="ARBA" id="ARBA00023004"/>
    </source>
</evidence>
<dbReference type="EMBL" id="JMQI01000043">
    <property type="protein sequence ID" value="KDN20336.1"/>
    <property type="molecule type" value="Genomic_DNA"/>
</dbReference>
<name>A0A066TYR0_9PSEU</name>
<evidence type="ECO:0000256" key="8">
    <source>
        <dbReference type="ARBA" id="ARBA00055433"/>
    </source>
</evidence>
<keyword evidence="5" id="KW-0560">Oxidoreductase</keyword>
<keyword evidence="4" id="KW-0479">Metal-binding</keyword>
<dbReference type="FunFam" id="1.10.630.10:FF:000018">
    <property type="entry name" value="Cytochrome P450 monooxygenase"/>
    <property type="match status" value="1"/>
</dbReference>
<keyword evidence="7" id="KW-0503">Monooxygenase</keyword>
<dbReference type="Pfam" id="PF00067">
    <property type="entry name" value="p450"/>
    <property type="match status" value="1"/>
</dbReference>
<evidence type="ECO:0000256" key="7">
    <source>
        <dbReference type="ARBA" id="ARBA00023033"/>
    </source>
</evidence>
<dbReference type="eggNOG" id="COG2124">
    <property type="taxonomic scope" value="Bacteria"/>
</dbReference>
<dbReference type="AlphaFoldDB" id="A0A066TYR0"/>
<accession>A0A066TYR0</accession>
<evidence type="ECO:0000256" key="4">
    <source>
        <dbReference type="ARBA" id="ARBA00022723"/>
    </source>
</evidence>
<comment type="caution">
    <text evidence="9">The sequence shown here is derived from an EMBL/GenBank/DDBJ whole genome shotgun (WGS) entry which is preliminary data.</text>
</comment>
<dbReference type="GO" id="GO:0016705">
    <property type="term" value="F:oxidoreductase activity, acting on paired donors, with incorporation or reduction of molecular oxygen"/>
    <property type="evidence" value="ECO:0007669"/>
    <property type="project" value="InterPro"/>
</dbReference>
<proteinExistence type="inferred from homology"/>
<evidence type="ECO:0000313" key="10">
    <source>
        <dbReference type="Proteomes" id="UP000027345"/>
    </source>
</evidence>
<keyword evidence="3" id="KW-0349">Heme</keyword>
<dbReference type="CDD" id="cd11030">
    <property type="entry name" value="CYP105-like"/>
    <property type="match status" value="1"/>
</dbReference>
<dbReference type="RefSeq" id="WP_043782493.1">
    <property type="nucleotide sequence ID" value="NZ_JMQI01000043.1"/>
</dbReference>
<dbReference type="GO" id="GO:0020037">
    <property type="term" value="F:heme binding"/>
    <property type="evidence" value="ECO:0007669"/>
    <property type="project" value="InterPro"/>
</dbReference>
<protein>
    <recommendedName>
        <fullName evidence="11">Cytochrome P450</fullName>
    </recommendedName>
</protein>
<gene>
    <name evidence="9" type="ORF">DV20_20500</name>
</gene>
<evidence type="ECO:0000313" key="9">
    <source>
        <dbReference type="EMBL" id="KDN20336.1"/>
    </source>
</evidence>
<dbReference type="GO" id="GO:0005506">
    <property type="term" value="F:iron ion binding"/>
    <property type="evidence" value="ECO:0007669"/>
    <property type="project" value="InterPro"/>
</dbReference>
<dbReference type="InterPro" id="IPR036396">
    <property type="entry name" value="Cyt_P450_sf"/>
</dbReference>
<dbReference type="Gene3D" id="1.10.630.10">
    <property type="entry name" value="Cytochrome P450"/>
    <property type="match status" value="1"/>
</dbReference>
<dbReference type="PANTHER" id="PTHR46696">
    <property type="entry name" value="P450, PUTATIVE (EUROFUNG)-RELATED"/>
    <property type="match status" value="1"/>
</dbReference>
<comment type="similarity">
    <text evidence="2">Belongs to the cytochrome P450 family.</text>
</comment>
<dbReference type="STRING" id="287986.DV20_20500"/>
<dbReference type="Proteomes" id="UP000027345">
    <property type="component" value="Unassembled WGS sequence"/>
</dbReference>
<dbReference type="InterPro" id="IPR002397">
    <property type="entry name" value="Cyt_P450_B"/>
</dbReference>
<keyword evidence="6" id="KW-0408">Iron</keyword>
<dbReference type="PRINTS" id="PR00359">
    <property type="entry name" value="BP450"/>
</dbReference>
<dbReference type="PANTHER" id="PTHR46696:SF6">
    <property type="entry name" value="P450, PUTATIVE (EUROFUNG)-RELATED"/>
    <property type="match status" value="1"/>
</dbReference>
<dbReference type="InterPro" id="IPR001128">
    <property type="entry name" value="Cyt_P450"/>
</dbReference>
<comment type="pathway">
    <text evidence="1">Antibiotic biosynthesis; vancomycin biosynthesis.</text>
</comment>